<dbReference type="InterPro" id="IPR046342">
    <property type="entry name" value="CBS_dom_sf"/>
</dbReference>
<gene>
    <name evidence="4" type="ORF">CH341_24035</name>
</gene>
<dbReference type="SMART" id="SM00116">
    <property type="entry name" value="CBS"/>
    <property type="match status" value="1"/>
</dbReference>
<comment type="caution">
    <text evidence="4">The sequence shown here is derived from an EMBL/GenBank/DDBJ whole genome shotgun (WGS) entry which is preliminary data.</text>
</comment>
<dbReference type="Gene3D" id="3.10.580.10">
    <property type="entry name" value="CBS-domain"/>
    <property type="match status" value="1"/>
</dbReference>
<dbReference type="AlphaFoldDB" id="A0A327KY13"/>
<organism evidence="4 5">
    <name type="scientific">Rhodoplanes roseus</name>
    <dbReference type="NCBI Taxonomy" id="29409"/>
    <lineage>
        <taxon>Bacteria</taxon>
        <taxon>Pseudomonadati</taxon>
        <taxon>Pseudomonadota</taxon>
        <taxon>Alphaproteobacteria</taxon>
        <taxon>Hyphomicrobiales</taxon>
        <taxon>Nitrobacteraceae</taxon>
        <taxon>Rhodoplanes</taxon>
    </lineage>
</organism>
<evidence type="ECO:0000256" key="1">
    <source>
        <dbReference type="ARBA" id="ARBA00023122"/>
    </source>
</evidence>
<dbReference type="PROSITE" id="PS51371">
    <property type="entry name" value="CBS"/>
    <property type="match status" value="1"/>
</dbReference>
<evidence type="ECO:0000259" key="3">
    <source>
        <dbReference type="PROSITE" id="PS51371"/>
    </source>
</evidence>
<dbReference type="Pfam" id="PF00571">
    <property type="entry name" value="CBS"/>
    <property type="match status" value="2"/>
</dbReference>
<proteinExistence type="predicted"/>
<keyword evidence="5" id="KW-1185">Reference proteome</keyword>
<dbReference type="InterPro" id="IPR000644">
    <property type="entry name" value="CBS_dom"/>
</dbReference>
<keyword evidence="1 2" id="KW-0129">CBS domain</keyword>
<dbReference type="OrthoDB" id="9928150at2"/>
<dbReference type="InterPro" id="IPR051257">
    <property type="entry name" value="Diverse_CBS-Domain"/>
</dbReference>
<name>A0A327KY13_9BRAD</name>
<protein>
    <recommendedName>
        <fullName evidence="3">CBS domain-containing protein</fullName>
    </recommendedName>
</protein>
<dbReference type="SUPFAM" id="SSF54631">
    <property type="entry name" value="CBS-domain pair"/>
    <property type="match status" value="1"/>
</dbReference>
<evidence type="ECO:0000313" key="4">
    <source>
        <dbReference type="EMBL" id="RAI40298.1"/>
    </source>
</evidence>
<dbReference type="PANTHER" id="PTHR43080:SF2">
    <property type="entry name" value="CBS DOMAIN-CONTAINING PROTEIN"/>
    <property type="match status" value="1"/>
</dbReference>
<dbReference type="RefSeq" id="WP_111421544.1">
    <property type="nucleotide sequence ID" value="NZ_NPEX01000239.1"/>
</dbReference>
<feature type="domain" description="CBS" evidence="3">
    <location>
        <begin position="19"/>
        <end position="77"/>
    </location>
</feature>
<reference evidence="4 5" key="1">
    <citation type="submission" date="2017-07" db="EMBL/GenBank/DDBJ databases">
        <title>Draft Genome Sequences of Select Purple Nonsulfur Bacteria.</title>
        <authorList>
            <person name="Lasarre B."/>
            <person name="Mckinlay J.B."/>
        </authorList>
    </citation>
    <scope>NUCLEOTIDE SEQUENCE [LARGE SCALE GENOMIC DNA]</scope>
    <source>
        <strain evidence="4 5">DSM 5909</strain>
    </source>
</reference>
<accession>A0A327KY13</accession>
<sequence>MSTGLDRPFRTLRRLVELGRPPLLAVAPDATLADAARLLADHDRDAAVVIEAGTLRGIVSMKTFARAAMRRPGTAAVDLRVADLVDAAPAASLATSVPDALALLTHDADHVAVLDEDGLPVDLVSRAELLAELVWHHTEVIREMRLQERIMHLQGVYSC</sequence>
<evidence type="ECO:0000256" key="2">
    <source>
        <dbReference type="PROSITE-ProRule" id="PRU00703"/>
    </source>
</evidence>
<evidence type="ECO:0000313" key="5">
    <source>
        <dbReference type="Proteomes" id="UP000249130"/>
    </source>
</evidence>
<dbReference type="Proteomes" id="UP000249130">
    <property type="component" value="Unassembled WGS sequence"/>
</dbReference>
<dbReference type="PANTHER" id="PTHR43080">
    <property type="entry name" value="CBS DOMAIN-CONTAINING PROTEIN CBSX3, MITOCHONDRIAL"/>
    <property type="match status" value="1"/>
</dbReference>
<dbReference type="EMBL" id="NPEX01000239">
    <property type="protein sequence ID" value="RAI40298.1"/>
    <property type="molecule type" value="Genomic_DNA"/>
</dbReference>